<organism evidence="2 3">
    <name type="scientific">Amphritea atlantica</name>
    <dbReference type="NCBI Taxonomy" id="355243"/>
    <lineage>
        <taxon>Bacteria</taxon>
        <taxon>Pseudomonadati</taxon>
        <taxon>Pseudomonadota</taxon>
        <taxon>Gammaproteobacteria</taxon>
        <taxon>Oceanospirillales</taxon>
        <taxon>Oceanospirillaceae</taxon>
        <taxon>Amphritea</taxon>
    </lineage>
</organism>
<feature type="transmembrane region" description="Helical" evidence="1">
    <location>
        <begin position="910"/>
        <end position="932"/>
    </location>
</feature>
<feature type="transmembrane region" description="Helical" evidence="1">
    <location>
        <begin position="882"/>
        <end position="903"/>
    </location>
</feature>
<keyword evidence="1" id="KW-0472">Membrane</keyword>
<feature type="transmembrane region" description="Helical" evidence="1">
    <location>
        <begin position="938"/>
        <end position="957"/>
    </location>
</feature>
<dbReference type="Proteomes" id="UP001059950">
    <property type="component" value="Chromosome"/>
</dbReference>
<reference evidence="2" key="1">
    <citation type="submission" date="2021-04" db="EMBL/GenBank/DDBJ databases">
        <title>Oceanospirillales bacteria with DddD are important DMSP degraders in coastal seawater.</title>
        <authorList>
            <person name="Liu J."/>
        </authorList>
    </citation>
    <scope>NUCLEOTIDE SEQUENCE</scope>
    <source>
        <strain evidence="2">GY6</strain>
    </source>
</reference>
<dbReference type="EMBL" id="CP073344">
    <property type="protein sequence ID" value="UTW03545.1"/>
    <property type="molecule type" value="Genomic_DNA"/>
</dbReference>
<evidence type="ECO:0000256" key="1">
    <source>
        <dbReference type="SAM" id="Phobius"/>
    </source>
</evidence>
<gene>
    <name evidence="2" type="ORF">KDX31_00375</name>
</gene>
<keyword evidence="3" id="KW-1185">Reference proteome</keyword>
<evidence type="ECO:0000313" key="3">
    <source>
        <dbReference type="Proteomes" id="UP001059950"/>
    </source>
</evidence>
<accession>A0ABY5GWT7</accession>
<dbReference type="CDD" id="cd20705">
    <property type="entry name" value="MIX_I"/>
    <property type="match status" value="1"/>
</dbReference>
<name>A0ABY5GWT7_9GAMM</name>
<sequence>MSRPKTACFDNYFFISVSGISHNTTQTFQFYNSDDQIQQEYIEAKQQQMEQSGYSIFSWDWTPETEKRNVWLSIECDESGPIKLPLFKEVDKQEYQYLDEHYEQNYHLQAVVPLTLLPSYQPQQYPEQYMAPIRNGYLYIFQGNQLWREIEIINKEDLGPEFRDTHLYHHREGFEKPFKKGPRKAVGKPLRDIWLPTKANGSPQPLHIAYSEVQWSAAYLNFLESPENQDTLRQRTSLITHRSINVLGEKLNSTFRTMRLREPEIEHKLADPSLYNRDLSGKHLHYLYDGVSFEVDSLRNNSSSLLSTLENSPHQRLEYGARVAQYNQQMNPKSQEDSLWQPHSSIDYLADARARQLRLMVLPDPLFDLRHHTSMAMQVSACLFHILEDAGQQKYFQSAELVQRFVVPDKLPNGQENPNHKHLDSFNYSPIGAFQRTLRTIERQRCHADMALFQEALGQTLVNPATAAAVRDITSQERGAPGAYRLVGNAFQALSLNLAAIDPLQDNGQPQDWPGHSTIANFYTRGASHPLHALLYPPADQVPLDTAYTAPSPVNDGSGLATTENIARWAGDTLLLDDQIENLDQALLLAENGEDGFGGSRRLLNTADGVLSGFFTAMLALQNKASARASLSQRVETIEFKAAYLDNIRLGKLIAPDSFGQATFISTSGEPIAGAYVVGVHSQKAGLHFGLTEAQRQKATSKRTGVFRDSNGKLLASTNKRSLKGTELRQGATARSKVDLRVLTVPNDNPITQMKVEQLTKEADLADKLNPQSKAGGIAGQAYTRLGVPYFIVALEIMNLQRTVAGFDDRHDKIYRGLAGLSALTDLSVALVSASNVLTKEIGSLAQLSSRVVISNSDGLTRFLSFPKFNLHLEKNITLLKGAGIVGGILTTAVAIWDTAILIGEQDKDAAFGMAMFATGTAISTFGSLYTATFLLSPLGWIGLAIALAGFGLYLLFKDSPMQNWLTNGPFGKTPSTEGHYAYLQEPQQGYQSLLSLIMNIQIKTYPLHQVEIPADLRIRVEGLGATHAIWLSSNLLGIFDPDKVMIELRAKAAVLENRFHSFDGYYGKVTRIDIQIARPCYRHVTGQGCLVFYRYSKKITQPKETPSHRGDNLLSSQPHFHCRAQLRVGDFIFPAPPPGKLNSAGAATATPTFSEPEYWWADETDYSEQTIKL</sequence>
<evidence type="ECO:0000313" key="2">
    <source>
        <dbReference type="EMBL" id="UTW03545.1"/>
    </source>
</evidence>
<protein>
    <submittedName>
        <fullName evidence="2">Uncharacterized protein</fullName>
    </submittedName>
</protein>
<keyword evidence="1" id="KW-0812">Transmembrane</keyword>
<proteinExistence type="predicted"/>
<keyword evidence="1" id="KW-1133">Transmembrane helix</keyword>